<dbReference type="OrthoDB" id="783096at2759"/>
<dbReference type="GO" id="GO:0016788">
    <property type="term" value="F:hydrolase activity, acting on ester bonds"/>
    <property type="evidence" value="ECO:0007669"/>
    <property type="project" value="TreeGrafter"/>
</dbReference>
<dbReference type="EMBL" id="JADFTS010000006">
    <property type="protein sequence ID" value="KAF9601896.1"/>
    <property type="molecule type" value="Genomic_DNA"/>
</dbReference>
<dbReference type="PANTHER" id="PTHR32440:SF0">
    <property type="entry name" value="PHOSPHATASE DCR2-RELATED"/>
    <property type="match status" value="1"/>
</dbReference>
<proteinExistence type="predicted"/>
<dbReference type="GO" id="GO:0005737">
    <property type="term" value="C:cytoplasm"/>
    <property type="evidence" value="ECO:0007669"/>
    <property type="project" value="TreeGrafter"/>
</dbReference>
<evidence type="ECO:0000313" key="2">
    <source>
        <dbReference type="Proteomes" id="UP000631114"/>
    </source>
</evidence>
<name>A0A835HN53_9MAGN</name>
<protein>
    <submittedName>
        <fullName evidence="1">Uncharacterized protein</fullName>
    </submittedName>
</protein>
<dbReference type="Proteomes" id="UP000631114">
    <property type="component" value="Unassembled WGS sequence"/>
</dbReference>
<dbReference type="PANTHER" id="PTHR32440">
    <property type="entry name" value="PHOSPHATASE DCR2-RELATED-RELATED"/>
    <property type="match status" value="1"/>
</dbReference>
<accession>A0A835HN53</accession>
<keyword evidence="2" id="KW-1185">Reference proteome</keyword>
<dbReference type="AlphaFoldDB" id="A0A835HN53"/>
<evidence type="ECO:0000313" key="1">
    <source>
        <dbReference type="EMBL" id="KAF9601896.1"/>
    </source>
</evidence>
<comment type="caution">
    <text evidence="1">The sequence shown here is derived from an EMBL/GenBank/DDBJ whole genome shotgun (WGS) entry which is preliminary data.</text>
</comment>
<gene>
    <name evidence="1" type="ORF">IFM89_023960</name>
</gene>
<sequence>MLEAGDTEAVFIGRDHVNDFYGKLTDTHLSYAGGFGYHAYGQAGWDRKARVVLATLEKTDEGLGNSEVHQNVEAP</sequence>
<reference evidence="1 2" key="1">
    <citation type="submission" date="2020-10" db="EMBL/GenBank/DDBJ databases">
        <title>The Coptis chinensis genome and diversification of protoberbering-type alkaloids.</title>
        <authorList>
            <person name="Wang B."/>
            <person name="Shu S."/>
            <person name="Song C."/>
            <person name="Liu Y."/>
        </authorList>
    </citation>
    <scope>NUCLEOTIDE SEQUENCE [LARGE SCALE GENOMIC DNA]</scope>
    <source>
        <strain evidence="1">HL-2020</strain>
        <tissue evidence="1">Leaf</tissue>
    </source>
</reference>
<organism evidence="1 2">
    <name type="scientific">Coptis chinensis</name>
    <dbReference type="NCBI Taxonomy" id="261450"/>
    <lineage>
        <taxon>Eukaryota</taxon>
        <taxon>Viridiplantae</taxon>
        <taxon>Streptophyta</taxon>
        <taxon>Embryophyta</taxon>
        <taxon>Tracheophyta</taxon>
        <taxon>Spermatophyta</taxon>
        <taxon>Magnoliopsida</taxon>
        <taxon>Ranunculales</taxon>
        <taxon>Ranunculaceae</taxon>
        <taxon>Coptidoideae</taxon>
        <taxon>Coptis</taxon>
    </lineage>
</organism>